<feature type="compositionally biased region" description="Basic and acidic residues" evidence="1">
    <location>
        <begin position="610"/>
        <end position="619"/>
    </location>
</feature>
<accession>A0A6P6SPZ2</accession>
<dbReference type="RefSeq" id="XP_027067948.1">
    <property type="nucleotide sequence ID" value="XM_027212147.1"/>
</dbReference>
<dbReference type="GeneID" id="113693599"/>
<evidence type="ECO:0000313" key="4">
    <source>
        <dbReference type="RefSeq" id="XP_027067948.1"/>
    </source>
</evidence>
<dbReference type="PANTHER" id="PTHR36810">
    <property type="entry name" value="BNACNNG47150D PROTEIN"/>
    <property type="match status" value="1"/>
</dbReference>
<gene>
    <name evidence="4" type="primary">LOC113693599</name>
    <name evidence="5" type="synonym">LOC140008440</name>
</gene>
<keyword evidence="2" id="KW-0472">Membrane</keyword>
<feature type="compositionally biased region" description="Polar residues" evidence="1">
    <location>
        <begin position="350"/>
        <end position="361"/>
    </location>
</feature>
<dbReference type="PANTHER" id="PTHR36810:SF1">
    <property type="entry name" value="OS05G0232200 PROTEIN"/>
    <property type="match status" value="1"/>
</dbReference>
<feature type="compositionally biased region" description="Basic and acidic residues" evidence="1">
    <location>
        <begin position="328"/>
        <end position="348"/>
    </location>
</feature>
<dbReference type="Proteomes" id="UP001652660">
    <property type="component" value="Chromosome 6c"/>
</dbReference>
<feature type="region of interest" description="Disordered" evidence="1">
    <location>
        <begin position="610"/>
        <end position="640"/>
    </location>
</feature>
<feature type="compositionally biased region" description="Basic and acidic residues" evidence="1">
    <location>
        <begin position="550"/>
        <end position="568"/>
    </location>
</feature>
<keyword evidence="3" id="KW-1185">Reference proteome</keyword>
<organism evidence="3 4">
    <name type="scientific">Coffea arabica</name>
    <name type="common">Arabian coffee</name>
    <dbReference type="NCBI Taxonomy" id="13443"/>
    <lineage>
        <taxon>Eukaryota</taxon>
        <taxon>Viridiplantae</taxon>
        <taxon>Streptophyta</taxon>
        <taxon>Embryophyta</taxon>
        <taxon>Tracheophyta</taxon>
        <taxon>Spermatophyta</taxon>
        <taxon>Magnoliopsida</taxon>
        <taxon>eudicotyledons</taxon>
        <taxon>Gunneridae</taxon>
        <taxon>Pentapetalae</taxon>
        <taxon>asterids</taxon>
        <taxon>lamiids</taxon>
        <taxon>Gentianales</taxon>
        <taxon>Rubiaceae</taxon>
        <taxon>Ixoroideae</taxon>
        <taxon>Gardenieae complex</taxon>
        <taxon>Bertiereae - Coffeeae clade</taxon>
        <taxon>Coffeeae</taxon>
        <taxon>Coffea</taxon>
    </lineage>
</organism>
<feature type="transmembrane region" description="Helical" evidence="2">
    <location>
        <begin position="586"/>
        <end position="606"/>
    </location>
</feature>
<dbReference type="RefSeq" id="XP_071908870.1">
    <property type="nucleotide sequence ID" value="XM_072052769.1"/>
</dbReference>
<evidence type="ECO:0000313" key="3">
    <source>
        <dbReference type="Proteomes" id="UP001652660"/>
    </source>
</evidence>
<feature type="region of interest" description="Disordered" evidence="1">
    <location>
        <begin position="536"/>
        <end position="583"/>
    </location>
</feature>
<evidence type="ECO:0000256" key="2">
    <source>
        <dbReference type="SAM" id="Phobius"/>
    </source>
</evidence>
<sequence length="640" mass="70490">MPGTVQVSVMEFKGLPSTCLKLSLGKREYLTSDTGDFLFPLTTLHDNLVVRLLDAEGNEIALTGIQTMSIVEKVSWDEKFPLDGGGHVHLKLQFVLNQEERNRIRLKREAAVKKKQESFSYISNENPEIATSFGGSVTLPPQAEQQVSENFVDDMTAMPSEESQTRNVPKVVTLNNVTVLASLSPNTDVSPAGLQSNYQREEVNLLQVNPKAMDKRAGTFTAPKIHGTEAHQIASEEEPDTQPSVPKVDVNLVFGKEQSSDSINTELDFLQKSSSASIRLEDDDVGKSPKRGPLEKTPSNVRKLVSAFESSLPKQDVKSSVKAPTVRSEPKNVGKGGHLKDCGPKDVTEPTETTSGRNNNPFVAGDMKPTLATSDEREEPFGSGKSSVSNIWSKVIETSERELVAAIRPVEKEMSTIEWMESCAQLERSSTTEKASTSGRMHTDHSERAFSFRLSAEKQHSSATSYAEGKGRTDSTKTDFLVASIKKSKSVKYCEEENFNSENSGMWIFPNDTKHLCITTAGKRVMNLLGTGATEAKLHQKKNSSSSSGDTRKHGSDYEMKKREKESQSPRISRSESSSNDASGGLVGQVIKIAIIVGFGILVFFTRQREPRKSKRDTNDPFFTSSEYMDEHTTTAEQVD</sequence>
<keyword evidence="2" id="KW-0812">Transmembrane</keyword>
<reference evidence="3" key="1">
    <citation type="journal article" date="2025" name="Foods">
        <title>Unveiling the Microbial Signatures of Arabica Coffee Cherries: Insights into Ripeness Specific Diversity, Functional Traits, and Implications for Quality and Safety.</title>
        <authorList>
            <consortium name="RefSeq"/>
            <person name="Tenea G.N."/>
            <person name="Cifuentes V."/>
            <person name="Reyes P."/>
            <person name="Cevallos-Vallejos M."/>
        </authorList>
    </citation>
    <scope>NUCLEOTIDE SEQUENCE [LARGE SCALE GENOMIC DNA]</scope>
</reference>
<name>A0A6P6SPZ2_COFAR</name>
<feature type="region of interest" description="Disordered" evidence="1">
    <location>
        <begin position="454"/>
        <end position="474"/>
    </location>
</feature>
<evidence type="ECO:0000313" key="5">
    <source>
        <dbReference type="RefSeq" id="XP_071908870.1"/>
    </source>
</evidence>
<keyword evidence="2" id="KW-1133">Transmembrane helix</keyword>
<proteinExistence type="predicted"/>
<feature type="region of interest" description="Disordered" evidence="1">
    <location>
        <begin position="280"/>
        <end position="368"/>
    </location>
</feature>
<protein>
    <submittedName>
        <fullName evidence="4">Uncharacterized protein LOC113693599 isoform X5</fullName>
    </submittedName>
    <submittedName>
        <fullName evidence="5">Uncharacterized protein isoform X1</fullName>
    </submittedName>
</protein>
<evidence type="ECO:0000256" key="1">
    <source>
        <dbReference type="SAM" id="MobiDB-lite"/>
    </source>
</evidence>
<reference evidence="4" key="2">
    <citation type="submission" date="2025-04" db="UniProtKB">
        <authorList>
            <consortium name="RefSeq"/>
        </authorList>
    </citation>
    <scope>IDENTIFICATION</scope>
    <source>
        <tissue evidence="4 5">Leaves</tissue>
    </source>
</reference>
<feature type="compositionally biased region" description="Low complexity" evidence="1">
    <location>
        <begin position="569"/>
        <end position="583"/>
    </location>
</feature>
<dbReference type="AlphaFoldDB" id="A0A6P6SPZ2"/>